<dbReference type="InterPro" id="IPR011322">
    <property type="entry name" value="N-reg_PII-like_a/b"/>
</dbReference>
<dbReference type="GO" id="GO:0006808">
    <property type="term" value="P:regulation of nitrogen utilization"/>
    <property type="evidence" value="ECO:0007669"/>
    <property type="project" value="InterPro"/>
</dbReference>
<evidence type="ECO:0000313" key="1">
    <source>
        <dbReference type="EMBL" id="XDK32060.1"/>
    </source>
</evidence>
<dbReference type="SUPFAM" id="SSF54913">
    <property type="entry name" value="GlnB-like"/>
    <property type="match status" value="2"/>
</dbReference>
<dbReference type="Pfam" id="PF00543">
    <property type="entry name" value="P-II"/>
    <property type="match status" value="1"/>
</dbReference>
<dbReference type="Gene3D" id="3.30.70.120">
    <property type="match status" value="2"/>
</dbReference>
<accession>A0AB39HP51</accession>
<dbReference type="SMART" id="SM00938">
    <property type="entry name" value="P-II"/>
    <property type="match status" value="1"/>
</dbReference>
<dbReference type="InterPro" id="IPR015867">
    <property type="entry name" value="N-reg_PII/ATP_PRibTrfase_C"/>
</dbReference>
<dbReference type="EMBL" id="CP162599">
    <property type="protein sequence ID" value="XDK32060.1"/>
    <property type="molecule type" value="Genomic_DNA"/>
</dbReference>
<dbReference type="InterPro" id="IPR002187">
    <property type="entry name" value="N-reg_PII"/>
</dbReference>
<gene>
    <name evidence="1" type="ORF">AB4Y30_13720</name>
</gene>
<dbReference type="GO" id="GO:0030234">
    <property type="term" value="F:enzyme regulator activity"/>
    <property type="evidence" value="ECO:0007669"/>
    <property type="project" value="InterPro"/>
</dbReference>
<dbReference type="PROSITE" id="PS51343">
    <property type="entry name" value="PII_GLNB_DOM"/>
    <property type="match status" value="1"/>
</dbReference>
<proteinExistence type="predicted"/>
<dbReference type="AlphaFoldDB" id="A0AB39HP51"/>
<protein>
    <submittedName>
        <fullName evidence="1">P-II family nitrogen regulator</fullName>
    </submittedName>
</protein>
<sequence length="225" mass="24617">MFSSSDANDKEYERICIIVNYGLGSKIIQKARSCGVSGGTVLLGKGTVKSRLLEFLAIDEVRKEVVFMVADKETARKAIGELDKKFKFSKPNHGIAFTTSVGYIIGAGTYKKDDYLKEDRGAEQIMYHVISVIVEKGNAEYVIDAAVGAGSKGGTILNARGSGIHETSKLFAMEIEPEKEMVLILSEKETTEAIARAIKKKLKIDEPGNGIIFIQDVHATYGLYK</sequence>
<organism evidence="1">
    <name type="scientific">Ornithinibacillus sp. 4-3</name>
    <dbReference type="NCBI Taxonomy" id="3231488"/>
    <lineage>
        <taxon>Bacteria</taxon>
        <taxon>Bacillati</taxon>
        <taxon>Bacillota</taxon>
        <taxon>Bacilli</taxon>
        <taxon>Bacillales</taxon>
        <taxon>Bacillaceae</taxon>
        <taxon>Ornithinibacillus</taxon>
    </lineage>
</organism>
<name>A0AB39HP51_9BACI</name>
<dbReference type="RefSeq" id="WP_368652782.1">
    <property type="nucleotide sequence ID" value="NZ_CP162599.1"/>
</dbReference>
<reference evidence="1" key="1">
    <citation type="submission" date="2024-07" db="EMBL/GenBank/DDBJ databases">
        <title>Halotolerant mesophilic bacterium Ornithinibacillus sp. 4-3, sp. nov., isolated from soil.</title>
        <authorList>
            <person name="Sidarenka A.V."/>
            <person name="Guliayeva D.E."/>
            <person name="Leanovich S.I."/>
            <person name="Hileuskaya K.S."/>
            <person name="Akhremchuk A.E."/>
            <person name="Sikolenko M.A."/>
            <person name="Valentovich L.N."/>
        </authorList>
    </citation>
    <scope>NUCLEOTIDE SEQUENCE</scope>
    <source>
        <strain evidence="1">4-3</strain>
    </source>
</reference>